<comment type="function">
    <text evidence="7">Catalyzes the base-exchange of a guanine (G) residue with the queuine precursor 7-aminomethyl-7-deazaguanine (PreQ1) at position 34 (anticodon wobble position) in tRNAs with GU(N) anticodons (tRNA-Asp, -Asn, -His and -Tyr). Catalysis occurs through a double-displacement mechanism. The nucleophile active site attacks the C1' of nucleotide 34 to detach the guanine base from the RNA, forming a covalent enzyme-RNA intermediate. The proton acceptor active site deprotonates the incoming PreQ1, allowing a nucleophilic attack on the C1' of the ribose to form the product. After dissociation, two additional enzymatic reactions on the tRNA convert PreQ1 to queuine (Q), resulting in the hypermodified nucleoside queuosine (7-(((4,5-cis-dihydroxy-2-cyclopenten-1-yl)amino)methyl)-7-deazaguanosine).</text>
</comment>
<feature type="active site" description="Nucleophile" evidence="7">
    <location>
        <position position="304"/>
    </location>
</feature>
<evidence type="ECO:0000256" key="4">
    <source>
        <dbReference type="ARBA" id="ARBA00022694"/>
    </source>
</evidence>
<dbReference type="NCBIfam" id="TIGR00449">
    <property type="entry name" value="tgt_general"/>
    <property type="match status" value="1"/>
</dbReference>
<dbReference type="PANTHER" id="PTHR46499:SF1">
    <property type="entry name" value="QUEUINE TRNA-RIBOSYLTRANSFERASE"/>
    <property type="match status" value="1"/>
</dbReference>
<keyword evidence="2 7" id="KW-0328">Glycosyltransferase</keyword>
<evidence type="ECO:0000256" key="5">
    <source>
        <dbReference type="ARBA" id="ARBA00022785"/>
    </source>
</evidence>
<feature type="region of interest" description="RNA binding; important for wobble base 34 recognition" evidence="7">
    <location>
        <begin position="309"/>
        <end position="313"/>
    </location>
</feature>
<sequence length="409" mass="46688">MNVYHKFYPTSLQHITSITYFSLNKTYSVSLPTMQFKLNTKDTASKARAGVITTDHGTIETPIFMPVGTVGTVKGVHQTELKNEINPDIILGNTYHLYLRPQTKILEKAGGLHKFMNWDRNILTDSGGYQVYSLSGRRKIKEEGVKFKSHIDGSYHTFTPENVMEIQRSIGADIIMAFDECTPYPCDYNYAKRSMHMTHRWLKRCITHLDKTPFKYDYAQTFFPIVQGSTYKDLRKQSAEYIASAGAEGNAIGGLSVGEPAEEMYEMTEVVTAILPEDKPRYLMGVGTPINILENIALGIDMFDCVMPTRNARNGMLFTANGTINIKNKKWEDDFSPIDEMGITYVDTLYSKAYLRHLFAAKELLGKQIASIHNLGFYMWLVREARKHILAGDFTEWKNRMVKQMDKRL</sequence>
<feature type="binding site" evidence="7">
    <location>
        <position position="254"/>
    </location>
    <ligand>
        <name>substrate</name>
    </ligand>
</feature>
<feature type="binding site" evidence="7">
    <location>
        <position position="179"/>
    </location>
    <ligand>
        <name>substrate</name>
    </ligand>
</feature>
<evidence type="ECO:0000256" key="1">
    <source>
        <dbReference type="ARBA" id="ARBA00004691"/>
    </source>
</evidence>
<comment type="caution">
    <text evidence="7">Lacks conserved residue(s) required for the propagation of feature annotation.</text>
</comment>
<dbReference type="SUPFAM" id="SSF51713">
    <property type="entry name" value="tRNA-guanine transglycosylase"/>
    <property type="match status" value="1"/>
</dbReference>
<evidence type="ECO:0000259" key="8">
    <source>
        <dbReference type="Pfam" id="PF01702"/>
    </source>
</evidence>
<reference evidence="9 10" key="1">
    <citation type="submission" date="2016-10" db="EMBL/GenBank/DDBJ databases">
        <authorList>
            <person name="de Groot N.N."/>
        </authorList>
    </citation>
    <scope>NUCLEOTIDE SEQUENCE [LARGE SCALE GENOMIC DNA]</scope>
    <source>
        <strain evidence="9 10">DSM 24956</strain>
    </source>
</reference>
<dbReference type="InterPro" id="IPR036511">
    <property type="entry name" value="TGT-like_sf"/>
</dbReference>
<dbReference type="AlphaFoldDB" id="A0A1H3AGR3"/>
<evidence type="ECO:0000256" key="6">
    <source>
        <dbReference type="ARBA" id="ARBA00050112"/>
    </source>
</evidence>
<organism evidence="9 10">
    <name type="scientific">Lutibacter oricola</name>
    <dbReference type="NCBI Taxonomy" id="762486"/>
    <lineage>
        <taxon>Bacteria</taxon>
        <taxon>Pseudomonadati</taxon>
        <taxon>Bacteroidota</taxon>
        <taxon>Flavobacteriia</taxon>
        <taxon>Flavobacteriales</taxon>
        <taxon>Flavobacteriaceae</taxon>
        <taxon>Lutibacter</taxon>
    </lineage>
</organism>
<dbReference type="PANTHER" id="PTHR46499">
    <property type="entry name" value="QUEUINE TRNA-RIBOSYLTRANSFERASE"/>
    <property type="match status" value="1"/>
</dbReference>
<dbReference type="GO" id="GO:0005829">
    <property type="term" value="C:cytosol"/>
    <property type="evidence" value="ECO:0007669"/>
    <property type="project" value="TreeGrafter"/>
</dbReference>
<evidence type="ECO:0000256" key="2">
    <source>
        <dbReference type="ARBA" id="ARBA00022676"/>
    </source>
</evidence>
<protein>
    <recommendedName>
        <fullName evidence="7">Queuine tRNA-ribosyltransferase</fullName>
        <ecNumber evidence="7">2.4.2.29</ecNumber>
    </recommendedName>
    <alternativeName>
        <fullName evidence="7">Guanine insertion enzyme</fullName>
    </alternativeName>
    <alternativeName>
        <fullName evidence="7">tRNA-guanine transglycosylase</fullName>
    </alternativeName>
</protein>
<comment type="subunit">
    <text evidence="7">Homodimer. Within each dimer, one monomer is responsible for RNA recognition and catalysis, while the other monomer binds to the replacement base PreQ1.</text>
</comment>
<keyword evidence="10" id="KW-1185">Reference proteome</keyword>
<accession>A0A1H3AGR3</accession>
<dbReference type="NCBIfam" id="TIGR00430">
    <property type="entry name" value="Q_tRNA_tgt"/>
    <property type="match status" value="1"/>
</dbReference>
<dbReference type="InterPro" id="IPR004803">
    <property type="entry name" value="TGT"/>
</dbReference>
<dbReference type="GO" id="GO:0008616">
    <property type="term" value="P:tRNA queuosine(34) biosynthetic process"/>
    <property type="evidence" value="ECO:0007669"/>
    <property type="project" value="UniProtKB-UniRule"/>
</dbReference>
<feature type="domain" description="tRNA-guanine(15) transglycosylase-like" evidence="8">
    <location>
        <begin position="45"/>
        <end position="406"/>
    </location>
</feature>
<name>A0A1H3AGR3_9FLAO</name>
<dbReference type="FunFam" id="3.20.20.105:FF:000001">
    <property type="entry name" value="Queuine tRNA-ribosyltransferase"/>
    <property type="match status" value="1"/>
</dbReference>
<keyword evidence="4 7" id="KW-0819">tRNA processing</keyword>
<dbReference type="InterPro" id="IPR050076">
    <property type="entry name" value="ArchSynthase1/Queuine_TRR"/>
</dbReference>
<evidence type="ECO:0000313" key="9">
    <source>
        <dbReference type="EMBL" id="SDX28354.1"/>
    </source>
</evidence>
<evidence type="ECO:0000256" key="3">
    <source>
        <dbReference type="ARBA" id="ARBA00022679"/>
    </source>
</evidence>
<comment type="pathway">
    <text evidence="1 7">tRNA modification; tRNA-queuosine biosynthesis.</text>
</comment>
<dbReference type="HAMAP" id="MF_00168">
    <property type="entry name" value="Q_tRNA_Tgt"/>
    <property type="match status" value="1"/>
</dbReference>
<dbReference type="UniPathway" id="UPA00392"/>
<keyword evidence="3 7" id="KW-0808">Transferase</keyword>
<comment type="similarity">
    <text evidence="7">Belongs to the queuine tRNA-ribosyltransferase family.</text>
</comment>
<dbReference type="GO" id="GO:0008479">
    <property type="term" value="F:tRNA-guanosine(34) queuine transglycosylase activity"/>
    <property type="evidence" value="ECO:0007669"/>
    <property type="project" value="UniProtKB-UniRule"/>
</dbReference>
<gene>
    <name evidence="7" type="primary">tgt</name>
    <name evidence="9" type="ORF">SAMN05444411_104112</name>
</gene>
<dbReference type="EC" id="2.4.2.29" evidence="7"/>
<feature type="binding site" evidence="7">
    <location>
        <position position="227"/>
    </location>
    <ligand>
        <name>substrate</name>
    </ligand>
</feature>
<dbReference type="Gene3D" id="3.20.20.105">
    <property type="entry name" value="Queuine tRNA-ribosyltransferase-like"/>
    <property type="match status" value="1"/>
</dbReference>
<proteinExistence type="inferred from homology"/>
<keyword evidence="5 7" id="KW-0671">Queuosine biosynthesis</keyword>
<feature type="active site" description="Proton acceptor" evidence="7">
    <location>
        <position position="125"/>
    </location>
</feature>
<dbReference type="EMBL" id="FNNJ01000004">
    <property type="protein sequence ID" value="SDX28354.1"/>
    <property type="molecule type" value="Genomic_DNA"/>
</dbReference>
<dbReference type="Pfam" id="PF01702">
    <property type="entry name" value="TGT"/>
    <property type="match status" value="1"/>
</dbReference>
<comment type="catalytic activity">
    <reaction evidence="6 7">
        <text>7-aminomethyl-7-carbaguanine + guanosine(34) in tRNA = 7-aminomethyl-7-carbaguanosine(34) in tRNA + guanine</text>
        <dbReference type="Rhea" id="RHEA:24104"/>
        <dbReference type="Rhea" id="RHEA-COMP:10341"/>
        <dbReference type="Rhea" id="RHEA-COMP:10342"/>
        <dbReference type="ChEBI" id="CHEBI:16235"/>
        <dbReference type="ChEBI" id="CHEBI:58703"/>
        <dbReference type="ChEBI" id="CHEBI:74269"/>
        <dbReference type="ChEBI" id="CHEBI:82833"/>
        <dbReference type="EC" id="2.4.2.29"/>
    </reaction>
</comment>
<feature type="region of interest" description="RNA binding" evidence="7">
    <location>
        <begin position="285"/>
        <end position="291"/>
    </location>
</feature>
<dbReference type="Proteomes" id="UP000199595">
    <property type="component" value="Unassembled WGS sequence"/>
</dbReference>
<evidence type="ECO:0000256" key="7">
    <source>
        <dbReference type="HAMAP-Rule" id="MF_00168"/>
    </source>
</evidence>
<dbReference type="STRING" id="762486.SAMN05444411_104112"/>
<dbReference type="InterPro" id="IPR002616">
    <property type="entry name" value="tRNA_ribo_trans-like"/>
</dbReference>
<feature type="binding site" evidence="7">
    <location>
        <begin position="125"/>
        <end position="129"/>
    </location>
    <ligand>
        <name>substrate</name>
    </ligand>
</feature>
<evidence type="ECO:0000313" key="10">
    <source>
        <dbReference type="Proteomes" id="UP000199595"/>
    </source>
</evidence>